<name>J1K0L6_9HYPH</name>
<dbReference type="Proteomes" id="UP000009017">
    <property type="component" value="Unassembled WGS sequence"/>
</dbReference>
<dbReference type="InterPro" id="IPR025267">
    <property type="entry name" value="ORF017-like"/>
</dbReference>
<dbReference type="NCBIfam" id="TIGR04387">
    <property type="entry name" value="capsid_maj_N4"/>
    <property type="match status" value="1"/>
</dbReference>
<evidence type="ECO:0000313" key="2">
    <source>
        <dbReference type="Proteomes" id="UP000009017"/>
    </source>
</evidence>
<gene>
    <name evidence="1" type="ORF">ME3_00572</name>
</gene>
<dbReference type="PATRIC" id="fig|1094557.3.peg.609"/>
<evidence type="ECO:0000313" key="1">
    <source>
        <dbReference type="EMBL" id="EJF90942.1"/>
    </source>
</evidence>
<protein>
    <recommendedName>
        <fullName evidence="3">N4-gp56 family major capsid protein</fullName>
    </recommendedName>
</protein>
<evidence type="ECO:0008006" key="3">
    <source>
        <dbReference type="Google" id="ProtNLM"/>
    </source>
</evidence>
<dbReference type="RefSeq" id="WP_007476976.1">
    <property type="nucleotide sequence ID" value="NZ_JH725082.1"/>
</dbReference>
<dbReference type="eggNOG" id="ENOG502ZB2Y">
    <property type="taxonomic scope" value="Bacteria"/>
</dbReference>
<organism evidence="1 2">
    <name type="scientific">Bartonella melophagi K-2C</name>
    <dbReference type="NCBI Taxonomy" id="1094557"/>
    <lineage>
        <taxon>Bacteria</taxon>
        <taxon>Pseudomonadati</taxon>
        <taxon>Pseudomonadota</taxon>
        <taxon>Alphaproteobacteria</taxon>
        <taxon>Hyphomicrobiales</taxon>
        <taxon>Bartonellaceae</taxon>
        <taxon>Bartonella</taxon>
    </lineage>
</organism>
<dbReference type="HOGENOM" id="CLU_063872_0_0_5"/>
<reference evidence="1 2" key="1">
    <citation type="submission" date="2012-03" db="EMBL/GenBank/DDBJ databases">
        <title>The Genome Sequence of Bartonella melophagi K-2C.</title>
        <authorList>
            <consortium name="The Broad Institute Genome Sequencing Platform"/>
            <consortium name="The Broad Institute Genome Sequencing Center for Infectious Disease"/>
            <person name="Feldgarden M."/>
            <person name="Kirby J."/>
            <person name="Kosoy M."/>
            <person name="Birtles R."/>
            <person name="Probert W.S."/>
            <person name="Chiaraviglio L."/>
            <person name="Young S.K."/>
            <person name="Zeng Q."/>
            <person name="Gargeya S."/>
            <person name="Fitzgerald M."/>
            <person name="Haas B."/>
            <person name="Abouelleil A."/>
            <person name="Alvarado L."/>
            <person name="Arachchi H.M."/>
            <person name="Berlin A."/>
            <person name="Chapman S.B."/>
            <person name="Gearin G."/>
            <person name="Goldberg J."/>
            <person name="Griggs A."/>
            <person name="Gujja S."/>
            <person name="Hansen M."/>
            <person name="Heiman D."/>
            <person name="Howarth C."/>
            <person name="Larimer J."/>
            <person name="Lui A."/>
            <person name="MacDonald P.J.P."/>
            <person name="McCowen C."/>
            <person name="Montmayeur A."/>
            <person name="Murphy C."/>
            <person name="Neiman D."/>
            <person name="Pearson M."/>
            <person name="Priest M."/>
            <person name="Roberts A."/>
            <person name="Saif S."/>
            <person name="Shea T."/>
            <person name="Sisk P."/>
            <person name="Stolte C."/>
            <person name="Sykes S."/>
            <person name="Wortman J."/>
            <person name="Nusbaum C."/>
            <person name="Birren B."/>
        </authorList>
    </citation>
    <scope>NUCLEOTIDE SEQUENCE [LARGE SCALE GENOMIC DNA]</scope>
    <source>
        <strain evidence="1 2">K-2C</strain>
    </source>
</reference>
<dbReference type="EMBL" id="AIMA01000009">
    <property type="protein sequence ID" value="EJF90942.1"/>
    <property type="molecule type" value="Genomic_DNA"/>
</dbReference>
<comment type="caution">
    <text evidence="1">The sequence shown here is derived from an EMBL/GenBank/DDBJ whole genome shotgun (WGS) entry which is preliminary data.</text>
</comment>
<dbReference type="Pfam" id="PF13252">
    <property type="entry name" value="Phage_capsid_3"/>
    <property type="match status" value="1"/>
</dbReference>
<dbReference type="AlphaFoldDB" id="J1K0L6"/>
<proteinExistence type="predicted"/>
<keyword evidence="2" id="KW-1185">Reference proteome</keyword>
<sequence>MATTQININDPLAVSTWAKVLNVETSKALSITPLMGKDKNSIIQVKDELGKSAGDSITIGLRAQLMGDGVSEGQTLEGNEEALQFMNDKILVNELVHAVRVKNEGTIDQQRVLFNLRNEAKDGLVDWYADRLSMMFFIQATGYTAPWMKFEGHTITLKPVHYGFNAPLEPSSKRVIRPNQKKTDETLVKEDVFNLKLIDQAVQRAKLANPKIRPVRVNGDSVYVLYLHPTQVTQLRTNTDAGQWLDITKAVYNGSRMKNPIFDGSLGMYNGVVLREAAHLPHGVDSKTKEPVLSVRRAVLLGAQSVIIAYGRSNGETKGTGATRYKLVEEVFDYEREFGVAAKTIIGMKKSRYSLPYSDQGAQDFGTIVIPSFSEDNV</sequence>
<dbReference type="OrthoDB" id="8197113at2"/>
<accession>J1K0L6</accession>